<comment type="caution">
    <text evidence="1">The sequence shown here is derived from an EMBL/GenBank/DDBJ whole genome shotgun (WGS) entry which is preliminary data.</text>
</comment>
<evidence type="ECO:0008006" key="3">
    <source>
        <dbReference type="Google" id="ProtNLM"/>
    </source>
</evidence>
<accession>A0A9X1LTL7</accession>
<organism evidence="1 2">
    <name type="scientific">Microbacterium allomyrinae</name>
    <dbReference type="NCBI Taxonomy" id="2830666"/>
    <lineage>
        <taxon>Bacteria</taxon>
        <taxon>Bacillati</taxon>
        <taxon>Actinomycetota</taxon>
        <taxon>Actinomycetes</taxon>
        <taxon>Micrococcales</taxon>
        <taxon>Microbacteriaceae</taxon>
        <taxon>Microbacterium</taxon>
    </lineage>
</organism>
<keyword evidence="2" id="KW-1185">Reference proteome</keyword>
<reference evidence="1" key="1">
    <citation type="submission" date="2021-04" db="EMBL/GenBank/DDBJ databases">
        <title>Microbacterium tenobrionis sp. nov. and Microbacterium allomyrinae sp. nov., isolated from larvae of Tenobrio molitor and Allomyrina dichotoma, respectively.</title>
        <authorList>
            <person name="Lee S.D."/>
        </authorList>
    </citation>
    <scope>NUCLEOTIDE SEQUENCE</scope>
    <source>
        <strain evidence="1">BWT-G7</strain>
    </source>
</reference>
<protein>
    <recommendedName>
        <fullName evidence="3">DNA primase</fullName>
    </recommendedName>
</protein>
<sequence>MRECESCGRSITNRNAQARYCSTRCRVAGHRAAKRQQLPLELTRRDRWVRWTPSKRPITVTGEPASSTDPTTWGSYQAARDSTVGAGLGFALGDGLGCIDIDHCLVDGELTAAAAAFLAAYAGHYIEISPSGTGLHIWGHRAEQPGRRYTVAGLPIEVYSTGRYMTVTGSVFQYGSLAPIEL</sequence>
<evidence type="ECO:0000313" key="2">
    <source>
        <dbReference type="Proteomes" id="UP001139354"/>
    </source>
</evidence>
<dbReference type="EMBL" id="JAGTTN010000002">
    <property type="protein sequence ID" value="MCC2031819.1"/>
    <property type="molecule type" value="Genomic_DNA"/>
</dbReference>
<name>A0A9X1LTL7_9MICO</name>
<dbReference type="Proteomes" id="UP001139354">
    <property type="component" value="Unassembled WGS sequence"/>
</dbReference>
<proteinExistence type="predicted"/>
<dbReference type="RefSeq" id="WP_229383751.1">
    <property type="nucleotide sequence ID" value="NZ_JAGTTN010000002.1"/>
</dbReference>
<gene>
    <name evidence="1" type="ORF">KEC57_06430</name>
</gene>
<evidence type="ECO:0000313" key="1">
    <source>
        <dbReference type="EMBL" id="MCC2031819.1"/>
    </source>
</evidence>
<dbReference type="AlphaFoldDB" id="A0A9X1LTL7"/>